<dbReference type="InterPro" id="IPR036291">
    <property type="entry name" value="NAD(P)-bd_dom_sf"/>
</dbReference>
<sequence length="83" mass="8969">MSQLDSIPDELGSAVFYPTLHGLLAVADCVSLHTPLTAATRDLMDDAAFAAMENILAVVGEFGEVIGKPLTPVNEEFMRQLHR</sequence>
<dbReference type="Proteomes" id="UP001446871">
    <property type="component" value="Unassembled WGS sequence"/>
</dbReference>
<dbReference type="Pfam" id="PF02826">
    <property type="entry name" value="2-Hacid_dh_C"/>
    <property type="match status" value="1"/>
</dbReference>
<comment type="caution">
    <text evidence="2">The sequence shown here is derived from an EMBL/GenBank/DDBJ whole genome shotgun (WGS) entry which is preliminary data.</text>
</comment>
<reference evidence="2 3" key="1">
    <citation type="submission" date="2023-01" db="EMBL/GenBank/DDBJ databases">
        <title>Analysis of 21 Apiospora genomes using comparative genomics revels a genus with tremendous synthesis potential of carbohydrate active enzymes and secondary metabolites.</title>
        <authorList>
            <person name="Sorensen T."/>
        </authorList>
    </citation>
    <scope>NUCLEOTIDE SEQUENCE [LARGE SCALE GENOMIC DNA]</scope>
    <source>
        <strain evidence="2 3">CBS 83171</strain>
    </source>
</reference>
<protein>
    <submittedName>
        <fullName evidence="2">Glyoxylate reductase 1</fullName>
    </submittedName>
</protein>
<feature type="domain" description="D-isomer specific 2-hydroxyacid dehydrogenase NAD-binding" evidence="1">
    <location>
        <begin position="17"/>
        <end position="54"/>
    </location>
</feature>
<organism evidence="2 3">
    <name type="scientific">Apiospora saccharicola</name>
    <dbReference type="NCBI Taxonomy" id="335842"/>
    <lineage>
        <taxon>Eukaryota</taxon>
        <taxon>Fungi</taxon>
        <taxon>Dikarya</taxon>
        <taxon>Ascomycota</taxon>
        <taxon>Pezizomycotina</taxon>
        <taxon>Sordariomycetes</taxon>
        <taxon>Xylariomycetidae</taxon>
        <taxon>Amphisphaeriales</taxon>
        <taxon>Apiosporaceae</taxon>
        <taxon>Apiospora</taxon>
    </lineage>
</organism>
<keyword evidence="3" id="KW-1185">Reference proteome</keyword>
<gene>
    <name evidence="2" type="ORF">PG996_015032</name>
</gene>
<dbReference type="Gene3D" id="3.40.50.720">
    <property type="entry name" value="NAD(P)-binding Rossmann-like Domain"/>
    <property type="match status" value="1"/>
</dbReference>
<evidence type="ECO:0000313" key="3">
    <source>
        <dbReference type="Proteomes" id="UP001446871"/>
    </source>
</evidence>
<dbReference type="EMBL" id="JAQQWM010000009">
    <property type="protein sequence ID" value="KAK8046968.1"/>
    <property type="molecule type" value="Genomic_DNA"/>
</dbReference>
<dbReference type="SUPFAM" id="SSF51735">
    <property type="entry name" value="NAD(P)-binding Rossmann-fold domains"/>
    <property type="match status" value="1"/>
</dbReference>
<evidence type="ECO:0000259" key="1">
    <source>
        <dbReference type="Pfam" id="PF02826"/>
    </source>
</evidence>
<name>A0ABR1TMQ9_9PEZI</name>
<accession>A0ABR1TMQ9</accession>
<dbReference type="InterPro" id="IPR006140">
    <property type="entry name" value="D-isomer_DH_NAD-bd"/>
</dbReference>
<proteinExistence type="predicted"/>
<evidence type="ECO:0000313" key="2">
    <source>
        <dbReference type="EMBL" id="KAK8046968.1"/>
    </source>
</evidence>